<evidence type="ECO:0000313" key="13">
    <source>
        <dbReference type="Proteomes" id="UP001231518"/>
    </source>
</evidence>
<dbReference type="Proteomes" id="UP001231518">
    <property type="component" value="Chromosome 8"/>
</dbReference>
<feature type="DNA-binding region" description="Homeobox" evidence="9">
    <location>
        <begin position="318"/>
        <end position="377"/>
    </location>
</feature>
<dbReference type="PRINTS" id="PR00024">
    <property type="entry name" value="HOMEOBOX"/>
</dbReference>
<dbReference type="FunFam" id="1.10.10.60:FF:000398">
    <property type="entry name" value="Homeobox protein lin-39"/>
    <property type="match status" value="1"/>
</dbReference>
<keyword evidence="4" id="KW-0805">Transcription regulation</keyword>
<keyword evidence="13" id="KW-1185">Reference proteome</keyword>
<dbReference type="GO" id="GO:0005634">
    <property type="term" value="C:nucleus"/>
    <property type="evidence" value="ECO:0007669"/>
    <property type="project" value="UniProtKB-SubCell"/>
</dbReference>
<dbReference type="GO" id="GO:0009952">
    <property type="term" value="P:anterior/posterior pattern specification"/>
    <property type="evidence" value="ECO:0007669"/>
    <property type="project" value="TreeGrafter"/>
</dbReference>
<gene>
    <name evidence="12" type="ORF">PYW07_016535</name>
</gene>
<feature type="domain" description="Homeobox" evidence="11">
    <location>
        <begin position="316"/>
        <end position="376"/>
    </location>
</feature>
<sequence>MSLAATTNRASEMWNNITDVNASSAKQPKQNGYKQNSMMPSDYYNYQNNYYPQSCEYSNVLSASYGKIYGQNQSEAVVKPEPNAWQGYHANYINGNQPNMEMINRWREMNYFVQQQQQNYGYEQRMNVMNQNNVEKPEDVKLINSPGECSVISDTNYGSPQSASSNFKSPTHEADDLPNLRALLSKPTDKTPTPYFVKCDQSYTQEMLQRMMFNTEEVSDWEKNNESAGKECNLSQFHGGFESVEGQTSIKKDAVGGAAEGTQSSQDSAEPCQDVTRVEAGGDNADHADNKMAAAQDVQAFYPWMKSVGGGEDKKEGSKRTRQTYTRFQTLELEKEFHFNKYLSRRRRIEVSHALGLTERQIKIWFQNRRMKAKKDGKLTASPDPYGVDDINATKLGGMPEFMDTRQRMPGPGDYSSYQMNAAQTNMPPHITANMPPNIAAGMPPHMSASMPPNYMMPPYEGIKM</sequence>
<keyword evidence="8 9" id="KW-0539">Nucleus</keyword>
<reference evidence="12" key="1">
    <citation type="submission" date="2023-03" db="EMBL/GenBank/DDBJ databases">
        <title>Chromosome-level genomes of two armyworms, Mythimna separata and Mythimna loreyi, provide insights into the biosynthesis and reception of sex pheromones.</title>
        <authorList>
            <person name="Zhao H."/>
        </authorList>
    </citation>
    <scope>NUCLEOTIDE SEQUENCE</scope>
    <source>
        <strain evidence="12">BeijingLab</strain>
        <tissue evidence="12">Pupa</tissue>
    </source>
</reference>
<dbReference type="InterPro" id="IPR009057">
    <property type="entry name" value="Homeodomain-like_sf"/>
</dbReference>
<evidence type="ECO:0000256" key="5">
    <source>
        <dbReference type="ARBA" id="ARBA00023125"/>
    </source>
</evidence>
<dbReference type="CDD" id="cd00086">
    <property type="entry name" value="homeodomain"/>
    <property type="match status" value="1"/>
</dbReference>
<dbReference type="Gene3D" id="1.10.10.60">
    <property type="entry name" value="Homeodomain-like"/>
    <property type="match status" value="1"/>
</dbReference>
<evidence type="ECO:0000256" key="7">
    <source>
        <dbReference type="ARBA" id="ARBA00023163"/>
    </source>
</evidence>
<accession>A0AAD7YLT3</accession>
<dbReference type="InterPro" id="IPR017970">
    <property type="entry name" value="Homeobox_CS"/>
</dbReference>
<comment type="caution">
    <text evidence="12">The sequence shown here is derived from an EMBL/GenBank/DDBJ whole genome shotgun (WGS) entry which is preliminary data.</text>
</comment>
<proteinExistence type="inferred from homology"/>
<dbReference type="InterPro" id="IPR020479">
    <property type="entry name" value="HD_metazoa"/>
</dbReference>
<dbReference type="PROSITE" id="PS00027">
    <property type="entry name" value="HOMEOBOX_1"/>
    <property type="match status" value="1"/>
</dbReference>
<dbReference type="Pfam" id="PF00046">
    <property type="entry name" value="Homeodomain"/>
    <property type="match status" value="1"/>
</dbReference>
<keyword evidence="7" id="KW-0804">Transcription</keyword>
<evidence type="ECO:0000256" key="3">
    <source>
        <dbReference type="ARBA" id="ARBA00022473"/>
    </source>
</evidence>
<name>A0AAD7YLT3_MYTSE</name>
<dbReference type="GO" id="GO:0048337">
    <property type="term" value="P:positive regulation of mesodermal cell fate specification"/>
    <property type="evidence" value="ECO:0007669"/>
    <property type="project" value="UniProtKB-ARBA"/>
</dbReference>
<organism evidence="12 13">
    <name type="scientific">Mythimna separata</name>
    <name type="common">Oriental armyworm</name>
    <name type="synonym">Pseudaletia separata</name>
    <dbReference type="NCBI Taxonomy" id="271217"/>
    <lineage>
        <taxon>Eukaryota</taxon>
        <taxon>Metazoa</taxon>
        <taxon>Ecdysozoa</taxon>
        <taxon>Arthropoda</taxon>
        <taxon>Hexapoda</taxon>
        <taxon>Insecta</taxon>
        <taxon>Pterygota</taxon>
        <taxon>Neoptera</taxon>
        <taxon>Endopterygota</taxon>
        <taxon>Lepidoptera</taxon>
        <taxon>Glossata</taxon>
        <taxon>Ditrysia</taxon>
        <taxon>Noctuoidea</taxon>
        <taxon>Noctuidae</taxon>
        <taxon>Noctuinae</taxon>
        <taxon>Hadenini</taxon>
        <taxon>Mythimna</taxon>
    </lineage>
</organism>
<dbReference type="InterPro" id="IPR050296">
    <property type="entry name" value="Antp_homeobox"/>
</dbReference>
<dbReference type="PRINTS" id="PR00031">
    <property type="entry name" value="HTHREPRESSR"/>
</dbReference>
<evidence type="ECO:0000259" key="11">
    <source>
        <dbReference type="PROSITE" id="PS50071"/>
    </source>
</evidence>
<evidence type="ECO:0000256" key="8">
    <source>
        <dbReference type="ARBA" id="ARBA00023242"/>
    </source>
</evidence>
<evidence type="ECO:0000256" key="2">
    <source>
        <dbReference type="ARBA" id="ARBA00009107"/>
    </source>
</evidence>
<evidence type="ECO:0000256" key="6">
    <source>
        <dbReference type="ARBA" id="ARBA00023155"/>
    </source>
</evidence>
<dbReference type="InterPro" id="IPR000047">
    <property type="entry name" value="HTH_motif"/>
</dbReference>
<evidence type="ECO:0000256" key="1">
    <source>
        <dbReference type="ARBA" id="ARBA00004123"/>
    </source>
</evidence>
<dbReference type="AlphaFoldDB" id="A0AAD7YLT3"/>
<dbReference type="GO" id="GO:0000978">
    <property type="term" value="F:RNA polymerase II cis-regulatory region sequence-specific DNA binding"/>
    <property type="evidence" value="ECO:0007669"/>
    <property type="project" value="TreeGrafter"/>
</dbReference>
<dbReference type="GO" id="GO:0000122">
    <property type="term" value="P:negative regulation of transcription by RNA polymerase II"/>
    <property type="evidence" value="ECO:0007669"/>
    <property type="project" value="TreeGrafter"/>
</dbReference>
<keyword evidence="3" id="KW-0217">Developmental protein</keyword>
<evidence type="ECO:0000256" key="9">
    <source>
        <dbReference type="PROSITE-ProRule" id="PRU00108"/>
    </source>
</evidence>
<evidence type="ECO:0000256" key="10">
    <source>
        <dbReference type="RuleBase" id="RU000682"/>
    </source>
</evidence>
<dbReference type="SUPFAM" id="SSF46689">
    <property type="entry name" value="Homeodomain-like"/>
    <property type="match status" value="1"/>
</dbReference>
<comment type="subcellular location">
    <subcellularLocation>
        <location evidence="1 9 10">Nucleus</location>
    </subcellularLocation>
</comment>
<dbReference type="GO" id="GO:0000981">
    <property type="term" value="F:DNA-binding transcription factor activity, RNA polymerase II-specific"/>
    <property type="evidence" value="ECO:0007669"/>
    <property type="project" value="InterPro"/>
</dbReference>
<dbReference type="EMBL" id="JARGEI010000015">
    <property type="protein sequence ID" value="KAJ8718979.1"/>
    <property type="molecule type" value="Genomic_DNA"/>
</dbReference>
<dbReference type="InterPro" id="IPR001356">
    <property type="entry name" value="HD"/>
</dbReference>
<dbReference type="SMART" id="SM00389">
    <property type="entry name" value="HOX"/>
    <property type="match status" value="1"/>
</dbReference>
<keyword evidence="6 9" id="KW-0371">Homeobox</keyword>
<protein>
    <recommendedName>
        <fullName evidence="11">Homeobox domain-containing protein</fullName>
    </recommendedName>
</protein>
<dbReference type="PANTHER" id="PTHR45659:SF4">
    <property type="entry name" value="HOMEOBOX PROTEIN ABDOMINAL-A"/>
    <property type="match status" value="1"/>
</dbReference>
<keyword evidence="5 9" id="KW-0238">DNA-binding</keyword>
<dbReference type="PROSITE" id="PS50071">
    <property type="entry name" value="HOMEOBOX_2"/>
    <property type="match status" value="1"/>
</dbReference>
<comment type="similarity">
    <text evidence="2">Belongs to the Antp homeobox family.</text>
</comment>
<evidence type="ECO:0000313" key="12">
    <source>
        <dbReference type="EMBL" id="KAJ8718979.1"/>
    </source>
</evidence>
<dbReference type="PANTHER" id="PTHR45659">
    <property type="entry name" value="HOMEOBOX PROTEIN HOX"/>
    <property type="match status" value="1"/>
</dbReference>
<evidence type="ECO:0000256" key="4">
    <source>
        <dbReference type="ARBA" id="ARBA00023015"/>
    </source>
</evidence>